<dbReference type="GeneID" id="9043435"/>
<organism evidence="2">
    <name type="scientific">Perkinsus marinus (strain ATCC 50983 / TXsc)</name>
    <dbReference type="NCBI Taxonomy" id="423536"/>
    <lineage>
        <taxon>Eukaryota</taxon>
        <taxon>Sar</taxon>
        <taxon>Alveolata</taxon>
        <taxon>Perkinsozoa</taxon>
        <taxon>Perkinsea</taxon>
        <taxon>Perkinsida</taxon>
        <taxon>Perkinsidae</taxon>
        <taxon>Perkinsus</taxon>
    </lineage>
</organism>
<sequence>MPSTLTTITDVIQHTINIGNLRLPENGFFPEAITAELLREEDAGPHYWGSVVATGSSKLWVQTTVASASMVSRTGDGNEKPFKGDLKNELYFRIVTGFNVYAATSGDAQMTFFLPPGYKCAQTGSACTSSCIADNFVPDTLSVFKDAETGEYLVPSSRGQLGQAVADLVNEAEWNSTDALGVISQPGYVPATCRLTFREGMVMYGNTVVFVGITVDNPSTALQQSDSTNVWTFEVNQKDSGPSYDKAALMFTLSQPTTTTASFAPVANPEHFSSNVAVLGKLSDEVIIPTNFAVEAWNELQIFFKTEQECGSADDGAAQVWVEAPAGFDFSNYCSLLTLDDGYFVPEPAIPTKRLPVGTNIDCRGAATLTLAASSTLYNVARVATTSRILGGQFYAFGLQVRNAAEYEHGGRWTITTRTKSGSPCDRSFYNVRMNPQEAAGSNSQSWGVYQRAMPRSNFGITLVDLKPAVLETDSPTDIIIFPIIVQKNTKQNFRIVAPGGYKWEFTNEEFKYKSPQIGLAESEVVEGADRDLPLTTIPSRPIVEPFNELIVAYLSSELVAGYQYGIKTKIRVPRNTPTASSNVFIIEFGFDETTLTGRSEAGVEDAPPVQALINGEITYRTSIVGANNEICFRIQTITPIARGGGLVIEGPTGFIFEKECTAITFPDFTSLPTDSYCRYEIDQTARDIPVVTITAGISGIAAGMYKFCLTVQNPSTVSDTIGMWTFHSYALISGKTYLDYSTQAPGFSIKGPMYAYRLLEQRRRDECGIAPVSSTCTLEELSYWLTGRDDRPGFPNQLIFGFALTHAGLDGQLVVTAPIGFEFDYECGVVTDSSRVLDATKSTDDTSLPDSFTQLYEPWPAPPFGEITRCTAEDNVARMDIRQGLNASKLYIFRLGILRNPNATPQRNKWLIEYGNETSEPIDGFPIWAFYYGKITASDTSASSSIRPTYNLVTIELGVTNTIPGGGLIEIEAPTGFLIASECEATVSERDTGVPIEVECKGAARASNDCQILVSAGQSMVANAIYIITVMVSNPTSISPVNSWTFQSYEKADVTTSTLDYAQFPGFSVNFVTTSFKMLSASSHYGLTEVRLEFLMSFPDVVVASDEIVLLAPRGFSFSEIGKEECRDYALISHEGVSPSTALDRSPPVCSANMISWTILEGALFASVRNNTSAEGCEHFIGRASSESCKQLQYDRDQANSNNPLLTYS</sequence>
<evidence type="ECO:0000313" key="2">
    <source>
        <dbReference type="Proteomes" id="UP000007800"/>
    </source>
</evidence>
<dbReference type="OMA" id="GANNEIC"/>
<dbReference type="RefSeq" id="XP_002781934.1">
    <property type="nucleotide sequence ID" value="XM_002781888.1"/>
</dbReference>
<evidence type="ECO:0000313" key="1">
    <source>
        <dbReference type="EMBL" id="EER13729.1"/>
    </source>
</evidence>
<accession>C5KP54</accession>
<dbReference type="OrthoDB" id="416754at2759"/>
<keyword evidence="2" id="KW-1185">Reference proteome</keyword>
<dbReference type="Proteomes" id="UP000007800">
    <property type="component" value="Unassembled WGS sequence"/>
</dbReference>
<protein>
    <recommendedName>
        <fullName evidence="3">Protein arginine methyltransferase 10</fullName>
    </recommendedName>
</protein>
<proteinExistence type="predicted"/>
<dbReference type="EMBL" id="GG674929">
    <property type="protein sequence ID" value="EER13729.1"/>
    <property type="molecule type" value="Genomic_DNA"/>
</dbReference>
<name>C5KP54_PERM5</name>
<dbReference type="AlphaFoldDB" id="C5KP54"/>
<reference evidence="1 2" key="1">
    <citation type="submission" date="2008-07" db="EMBL/GenBank/DDBJ databases">
        <authorList>
            <person name="El-Sayed N."/>
            <person name="Caler E."/>
            <person name="Inman J."/>
            <person name="Amedeo P."/>
            <person name="Hass B."/>
            <person name="Wortman J."/>
        </authorList>
    </citation>
    <scope>NUCLEOTIDE SEQUENCE [LARGE SCALE GENOMIC DNA]</scope>
    <source>
        <strain evidence="2">ATCC 50983 / TXsc</strain>
    </source>
</reference>
<evidence type="ECO:0008006" key="3">
    <source>
        <dbReference type="Google" id="ProtNLM"/>
    </source>
</evidence>
<gene>
    <name evidence="1" type="ORF">Pmar_PMAR013620</name>
</gene>
<dbReference type="InParanoid" id="C5KP54"/>